<dbReference type="InterPro" id="IPR011990">
    <property type="entry name" value="TPR-like_helical_dom_sf"/>
</dbReference>
<proteinExistence type="predicted"/>
<dbReference type="AlphaFoldDB" id="A0A552U8W5"/>
<organism evidence="2 3">
    <name type="scientific">Glacieibacterium frigidum</name>
    <dbReference type="NCBI Taxonomy" id="2593303"/>
    <lineage>
        <taxon>Bacteria</taxon>
        <taxon>Pseudomonadati</taxon>
        <taxon>Pseudomonadota</taxon>
        <taxon>Alphaproteobacteria</taxon>
        <taxon>Sphingomonadales</taxon>
        <taxon>Sphingosinicellaceae</taxon>
        <taxon>Glacieibacterium</taxon>
    </lineage>
</organism>
<reference evidence="2 3" key="1">
    <citation type="submission" date="2019-07" db="EMBL/GenBank/DDBJ databases">
        <title>Novel species isolated from glacier.</title>
        <authorList>
            <person name="Liu Q."/>
            <person name="Xin Y.-H."/>
        </authorList>
    </citation>
    <scope>NUCLEOTIDE SEQUENCE [LARGE SCALE GENOMIC DNA]</scope>
    <source>
        <strain evidence="2 3">LB1R16</strain>
    </source>
</reference>
<protein>
    <recommendedName>
        <fullName evidence="4">Tetratricopeptide repeat protein</fullName>
    </recommendedName>
</protein>
<dbReference type="OrthoDB" id="7319921at2"/>
<keyword evidence="3" id="KW-1185">Reference proteome</keyword>
<comment type="caution">
    <text evidence="2">The sequence shown here is derived from an EMBL/GenBank/DDBJ whole genome shotgun (WGS) entry which is preliminary data.</text>
</comment>
<dbReference type="EMBL" id="VJWA01000002">
    <property type="protein sequence ID" value="TRW14652.1"/>
    <property type="molecule type" value="Genomic_DNA"/>
</dbReference>
<feature type="chain" id="PRO_5021985652" description="Tetratricopeptide repeat protein" evidence="1">
    <location>
        <begin position="23"/>
        <end position="432"/>
    </location>
</feature>
<evidence type="ECO:0000313" key="2">
    <source>
        <dbReference type="EMBL" id="TRW14652.1"/>
    </source>
</evidence>
<dbReference type="RefSeq" id="WP_144237858.1">
    <property type="nucleotide sequence ID" value="NZ_VJWA01000002.1"/>
</dbReference>
<evidence type="ECO:0008006" key="4">
    <source>
        <dbReference type="Google" id="ProtNLM"/>
    </source>
</evidence>
<accession>A0A552U8W5</accession>
<name>A0A552U8W5_9SPHN</name>
<gene>
    <name evidence="2" type="ORF">FMM06_13260</name>
</gene>
<keyword evidence="1" id="KW-0732">Signal</keyword>
<feature type="signal peptide" evidence="1">
    <location>
        <begin position="1"/>
        <end position="22"/>
    </location>
</feature>
<evidence type="ECO:0000256" key="1">
    <source>
        <dbReference type="SAM" id="SignalP"/>
    </source>
</evidence>
<sequence length="432" mass="46421">MKFLTRASTALTLTVALTPVTAAPKEAYPAEELESFAAARHEPLRPYYKALYAGGERNSVLNLSRLGLAAMEVGQWSDAERAFDAALLRIESVYAKNKQAEAARSLWHKESNKDWKGEPYERAMAYYYRGLLYLRAGDYNNARASFKGAEFQDTVSEAEEFQSDFALMNYLMGWSTMCAGDNGSADFDAAIAAEKGLSAPAKDDNVLMIAELGHGPVKARAPSQKEKLVFQPAEGYPETGAIFTLAPAKGSPRKLDGRVASSVYYQATTRGGRAMDGILNGKAEFKNTTGAIGNAAMRAGLQQGGEAGMYMAAAGAIFSLFSSAAKIDADIRQWDSLPDSVALSTAKADGPFTATVNYISANGTIDLPPTGMMQATKGKCSIVWTRARTALTTPDTPGDDARVRAAVARKKDAIAKDRLFRSSMISTFAPVQ</sequence>
<dbReference type="SUPFAM" id="SSF48452">
    <property type="entry name" value="TPR-like"/>
    <property type="match status" value="1"/>
</dbReference>
<dbReference type="Proteomes" id="UP000317894">
    <property type="component" value="Unassembled WGS sequence"/>
</dbReference>
<dbReference type="Gene3D" id="1.25.40.10">
    <property type="entry name" value="Tetratricopeptide repeat domain"/>
    <property type="match status" value="1"/>
</dbReference>
<evidence type="ECO:0000313" key="3">
    <source>
        <dbReference type="Proteomes" id="UP000317894"/>
    </source>
</evidence>